<gene>
    <name evidence="4" type="ORF">HCN08_07865</name>
</gene>
<proteinExistence type="predicted"/>
<dbReference type="RefSeq" id="WP_167982184.1">
    <property type="nucleotide sequence ID" value="NZ_JAATEJ010000004.1"/>
</dbReference>
<comment type="caution">
    <text evidence="4">The sequence shown here is derived from an EMBL/GenBank/DDBJ whole genome shotgun (WGS) entry which is preliminary data.</text>
</comment>
<evidence type="ECO:0000256" key="2">
    <source>
        <dbReference type="SAM" id="SignalP"/>
    </source>
</evidence>
<feature type="domain" description="DUF4232" evidence="3">
    <location>
        <begin position="110"/>
        <end position="222"/>
    </location>
</feature>
<evidence type="ECO:0000313" key="5">
    <source>
        <dbReference type="Proteomes" id="UP000734511"/>
    </source>
</evidence>
<feature type="region of interest" description="Disordered" evidence="1">
    <location>
        <begin position="27"/>
        <end position="101"/>
    </location>
</feature>
<sequence length="257" mass="25109">MSTKSALTSALALALGALALTACQSDGTGAAGAGPASSTAASDPAASTAPSATDIAPSATASSAATTAAGAPRTSGKPAAAAAKPKAPASKAPAPKSEATSDSYAFTHPCAAQQLTVRVTRISGAPSQRVISVRNNGSRSCGLSYYPLVSLDSAKAGGGHTVRPIIPSGLGGAPAYPVYSGHTAYAVIDLDPSGATTGTVPGVDELNVLADGDHMPDAATLNFPLGDGALVLKPKLGLYRSNVGDAVSSMRTADYQS</sequence>
<dbReference type="InterPro" id="IPR025326">
    <property type="entry name" value="DUF4232"/>
</dbReference>
<evidence type="ECO:0000259" key="3">
    <source>
        <dbReference type="Pfam" id="PF14016"/>
    </source>
</evidence>
<feature type="signal peptide" evidence="2">
    <location>
        <begin position="1"/>
        <end position="19"/>
    </location>
</feature>
<evidence type="ECO:0000313" key="4">
    <source>
        <dbReference type="EMBL" id="NJP43316.1"/>
    </source>
</evidence>
<feature type="chain" id="PRO_5046403570" evidence="2">
    <location>
        <begin position="20"/>
        <end position="257"/>
    </location>
</feature>
<name>A0ABX0ZKQ3_9ACTN</name>
<dbReference type="EMBL" id="JAATEJ010000004">
    <property type="protein sequence ID" value="NJP43316.1"/>
    <property type="molecule type" value="Genomic_DNA"/>
</dbReference>
<feature type="compositionally biased region" description="Low complexity" evidence="1">
    <location>
        <begin position="27"/>
        <end position="97"/>
    </location>
</feature>
<accession>A0ABX0ZKQ3</accession>
<keyword evidence="5" id="KW-1185">Reference proteome</keyword>
<dbReference type="Pfam" id="PF14016">
    <property type="entry name" value="DUF4232"/>
    <property type="match status" value="1"/>
</dbReference>
<keyword evidence="2" id="KW-0732">Signal</keyword>
<organism evidence="4 5">
    <name type="scientific">Actinacidiphila epipremni</name>
    <dbReference type="NCBI Taxonomy" id="2053013"/>
    <lineage>
        <taxon>Bacteria</taxon>
        <taxon>Bacillati</taxon>
        <taxon>Actinomycetota</taxon>
        <taxon>Actinomycetes</taxon>
        <taxon>Kitasatosporales</taxon>
        <taxon>Streptomycetaceae</taxon>
        <taxon>Actinacidiphila</taxon>
    </lineage>
</organism>
<protein>
    <submittedName>
        <fullName evidence="4">DUF4232 domain-containing protein</fullName>
    </submittedName>
</protein>
<reference evidence="4 5" key="1">
    <citation type="submission" date="2020-03" db="EMBL/GenBank/DDBJ databases">
        <title>WGS of actinomycetes isolated from Thailand.</title>
        <authorList>
            <person name="Thawai C."/>
        </authorList>
    </citation>
    <scope>NUCLEOTIDE SEQUENCE [LARGE SCALE GENOMIC DNA]</scope>
    <source>
        <strain evidence="4 5">PRB2-1</strain>
    </source>
</reference>
<dbReference type="PROSITE" id="PS51257">
    <property type="entry name" value="PROKAR_LIPOPROTEIN"/>
    <property type="match status" value="1"/>
</dbReference>
<evidence type="ECO:0000256" key="1">
    <source>
        <dbReference type="SAM" id="MobiDB-lite"/>
    </source>
</evidence>
<dbReference type="Proteomes" id="UP000734511">
    <property type="component" value="Unassembled WGS sequence"/>
</dbReference>